<dbReference type="InterPro" id="IPR055414">
    <property type="entry name" value="LRR_R13L4/SHOC2-like"/>
</dbReference>
<dbReference type="PANTHER" id="PTHR48052">
    <property type="entry name" value="UNNAMED PRODUCT"/>
    <property type="match status" value="1"/>
</dbReference>
<keyword evidence="10" id="KW-0675">Receptor</keyword>
<evidence type="ECO:0000256" key="9">
    <source>
        <dbReference type="ARBA" id="ARBA00023136"/>
    </source>
</evidence>
<sequence length="2121" mass="235574">MNSYVACHPHQTKALTEFMNEFDSSYCNLNDPFNGVWCDNSTGAVTMLRLQSCLSGTLKPNSSLFRLHHLRHLNLTQNNFISSSLHSEFGNLNRLEVLSLSNNGFVGQVPSSLFELHHLRYLNLNYNNFSSSLPSEFGNLNKLEFLSLSFNDFFGQVPPTISNLTSLTYLYLDHNQLTGSFPLVQNLTKLSFIYINENHFSGTIPSSVFTMPFLSRLNLRGNDLTGSIEVHDSCTPSRLEKMYLGKNHFEGKIIEPISKLINLTHLDLSFLNTSYPIDLSLFSSLKSLSYLDLSDCGISEFPNILKNLEKLELIALGNNRIKGKIPDNRFTGRIPLSICNCRSLKRLWLSYNNLTGPIPQCLSNLTIVNLRKNNLEGSIPDVFVTGASLQELDVGHNRLTGKLPRSLQNCASLEFLLVDHNKIKDKFPFWLKALPNLQVLILSSNKFYGSISPPASSLTMNENDERLYMVHGQISSGGFYYYVMVTIDLQYKGLLMEQERIITSYAAIDFSGNRIEGQIPESIGLVKGLIALKLSNNAFTGHIPLSFSNLSNLESLDLSSNQLSGTIPGIIPQGTQITGQPKSSFEGNAGLCGLPLQETCFGTNAPPTQQPSEEEGEEEEEVLNWKGVAIGFGPGVLLGLVIAHLTATYKPEINSILPLWQSLSTIWNEIFLASSVLTFEVGYNRLNREASKASCKVLLCTYHQASFRMNVYGGLYMVYKAIEIQSLMWTKQRSGIKKNTTWKFSEIPKDLEVGTFSFMELANTQALTEFMNEFDSSHCNLSDPNNGVWCDKSTGAVTMLRLQTCLNYNIFVTLSSIKTTSSRLHFLLNLAISTGQVPSSFNNLSLLSYLSLSLNELTGSFPLVRILTKLSFLDLSNNHFSGSLNPKSTSLFELHHLRYLDLSQNNFTSSLPSEFGNLNRLEVLYLHSNDFYGQVLPTISNLTSLTDLYLDHNQLTGSFPLVRNLTKLSFLDLSHNHFSGTLNPNNTSLFELHHLSYLDLGSNNFRSSLPSEFGNLNKLEFLDLAFNDFFGLVPPTISNLTSLTELYLDDNQLTGSFPLVENLTMLSVLNLDDNYFSGTIPSSVVNMPILSDLRLYGNNLTGSIKFPNTSTPSRLKSMYLGRNHFEGKIIEPISKLINLKVLDLSFLNTSYPIDISLFSSLKSLVHLDLSGNSIPSDSLGSKSDIPTDLEILLLSDCGITEFPNALKNLEKLDFIALSDNRIKGKIPEWLWNLPHLNTVFISDNLFDGFEGPVDVLVNSSVKNLFMEKNYFEGAIPILPLSINFFSASDNRFTGSIPLSLCNYRSLTLLKLSNNNLTGPIPQCLSQSLTFVNLRKKNLEGSIPDTFPELQIFEISDNKFSGSLPPRYFVNWKAPTLTMNEDGDIYMQHGEFIHGEFSAAIMEAIDLRYKGLTMEQQGVLTSYATIDFSGNRIEGQIPESIGLLKALISLNLSNNAFTGRIPLSLSNLGKLESLDLSSNQLSGTIPNGIGSLSFLEYINVSHNQLKGEIPQGTQITGQPKSSFEGNAGLCGLPLQETCFGTNNVPPTQQPKEDEEEEEVLNWKAVDIGYGLGVLLGLAIAQLVASYKPEWLLKITQALTEFMDEFDSSHCNLSDPFNGVSGNNFISSSLPSEFGNLSRLEVLSLYNNSFFGQVPSSFNNLSLLSLLSLSSNDFFGQVPPTIRNLTSLKELHLDKNKFTGSFPPVQNLTMLSLLHLYENHFYGTIPSSLFTMPSLSDLDLSGNDLNGSINFPNSSTPSMLEYLYLGQNHFEGKIIEPISKLINLKILDLSFINTSYPIDIRLFAPLKSLSVLYLSGNPISPASLDTSLDIPTNLESLLLQSCGIIEFPNILKNLEKLELITLSHNRIKGKIPEWLWNLPRLTTVFLKNNSLNGFEGPVDVLVNSSVKELNLEQNCFEGEIPILPLSISMLSTQYNKFTGSIPLSMCKCRSLTDLLLGYNNLTGPVPQCLSNLTFVTLRKNNLEGSIPDAFYISSSLRSLDVGHNLLTGKLPGSLQNCSSLEFLAVDHNRIKDKFPFWLKALPNLQVLILSSNKFYGSISLPGQGPLGFPELHKEEEVEVLNWKAVVIGYGPGVLLGLAIAHVIASYKPEWLVKIVGPSKRRSR</sequence>
<keyword evidence="14" id="KW-1185">Reference proteome</keyword>
<evidence type="ECO:0000256" key="3">
    <source>
        <dbReference type="ARBA" id="ARBA00022475"/>
    </source>
</evidence>
<keyword evidence="11" id="KW-0325">Glycoprotein</keyword>
<evidence type="ECO:0000256" key="5">
    <source>
        <dbReference type="ARBA" id="ARBA00022692"/>
    </source>
</evidence>
<evidence type="ECO:0000256" key="7">
    <source>
        <dbReference type="ARBA" id="ARBA00022737"/>
    </source>
</evidence>
<evidence type="ECO:0000256" key="11">
    <source>
        <dbReference type="ARBA" id="ARBA00023180"/>
    </source>
</evidence>
<evidence type="ECO:0000259" key="12">
    <source>
        <dbReference type="Pfam" id="PF23598"/>
    </source>
</evidence>
<reference evidence="13 14" key="1">
    <citation type="submission" date="2021-05" db="EMBL/GenBank/DDBJ databases">
        <title>Genome Assembly of Synthetic Allotetraploid Brassica napus Reveals Homoeologous Exchanges between Subgenomes.</title>
        <authorList>
            <person name="Davis J.T."/>
        </authorList>
    </citation>
    <scope>NUCLEOTIDE SEQUENCE [LARGE SCALE GENOMIC DNA]</scope>
    <source>
        <strain evidence="14">cv. Da-Ae</strain>
        <tissue evidence="13">Seedling</tissue>
    </source>
</reference>
<dbReference type="Gene3D" id="3.80.10.10">
    <property type="entry name" value="Ribonuclease Inhibitor"/>
    <property type="match status" value="9"/>
</dbReference>
<dbReference type="PROSITE" id="PS51450">
    <property type="entry name" value="LRR"/>
    <property type="match status" value="5"/>
</dbReference>
<keyword evidence="7" id="KW-0677">Repeat</keyword>
<accession>A0ABQ8DLI3</accession>
<feature type="domain" description="Disease resistance R13L4/SHOC-2-like LRR" evidence="12">
    <location>
        <begin position="113"/>
        <end position="192"/>
    </location>
</feature>
<comment type="subcellular location">
    <subcellularLocation>
        <location evidence="1">Cell membrane</location>
        <topology evidence="1">Single-pass type I membrane protein</topology>
    </subcellularLocation>
</comment>
<name>A0ABQ8DLI3_BRANA</name>
<keyword evidence="9" id="KW-0472">Membrane</keyword>
<dbReference type="InterPro" id="IPR032675">
    <property type="entry name" value="LRR_dom_sf"/>
</dbReference>
<dbReference type="InterPro" id="IPR003591">
    <property type="entry name" value="Leu-rich_rpt_typical-subtyp"/>
</dbReference>
<dbReference type="InterPro" id="IPR001611">
    <property type="entry name" value="Leu-rich_rpt"/>
</dbReference>
<evidence type="ECO:0000256" key="6">
    <source>
        <dbReference type="ARBA" id="ARBA00022729"/>
    </source>
</evidence>
<feature type="domain" description="Disease resistance R13L4/SHOC-2-like LRR" evidence="12">
    <location>
        <begin position="869"/>
        <end position="975"/>
    </location>
</feature>
<evidence type="ECO:0000256" key="2">
    <source>
        <dbReference type="ARBA" id="ARBA00009592"/>
    </source>
</evidence>
<comment type="caution">
    <text evidence="13">The sequence shown here is derived from an EMBL/GenBank/DDBJ whole genome shotgun (WGS) entry which is preliminary data.</text>
</comment>
<dbReference type="Pfam" id="PF00560">
    <property type="entry name" value="LRR_1"/>
    <property type="match status" value="8"/>
</dbReference>
<dbReference type="PANTHER" id="PTHR48052:SF63">
    <property type="entry name" value="PROTEIN KINASE DOMAIN-CONTAINING PROTEIN"/>
    <property type="match status" value="1"/>
</dbReference>
<protein>
    <recommendedName>
        <fullName evidence="12">Disease resistance R13L4/SHOC-2-like LRR domain-containing protein</fullName>
    </recommendedName>
</protein>
<dbReference type="Pfam" id="PF23598">
    <property type="entry name" value="LRR_14"/>
    <property type="match status" value="3"/>
</dbReference>
<feature type="domain" description="Disease resistance R13L4/SHOC-2-like LRR" evidence="12">
    <location>
        <begin position="1626"/>
        <end position="1882"/>
    </location>
</feature>
<keyword evidence="6" id="KW-0732">Signal</keyword>
<keyword evidence="5" id="KW-0812">Transmembrane</keyword>
<dbReference type="PRINTS" id="PR00019">
    <property type="entry name" value="LEURICHRPT"/>
</dbReference>
<dbReference type="EMBL" id="JAGKQM010000004">
    <property type="protein sequence ID" value="KAH0930206.1"/>
    <property type="molecule type" value="Genomic_DNA"/>
</dbReference>
<dbReference type="Pfam" id="PF13855">
    <property type="entry name" value="LRR_8"/>
    <property type="match status" value="2"/>
</dbReference>
<proteinExistence type="inferred from homology"/>
<evidence type="ECO:0000256" key="10">
    <source>
        <dbReference type="ARBA" id="ARBA00023170"/>
    </source>
</evidence>
<evidence type="ECO:0000313" key="13">
    <source>
        <dbReference type="EMBL" id="KAH0930206.1"/>
    </source>
</evidence>
<dbReference type="Proteomes" id="UP000824890">
    <property type="component" value="Unassembled WGS sequence"/>
</dbReference>
<dbReference type="SUPFAM" id="SSF52058">
    <property type="entry name" value="L domain-like"/>
    <property type="match status" value="6"/>
</dbReference>
<evidence type="ECO:0000256" key="8">
    <source>
        <dbReference type="ARBA" id="ARBA00022989"/>
    </source>
</evidence>
<dbReference type="SUPFAM" id="SSF52047">
    <property type="entry name" value="RNI-like"/>
    <property type="match status" value="1"/>
</dbReference>
<keyword evidence="4" id="KW-0433">Leucine-rich repeat</keyword>
<keyword evidence="8" id="KW-1133">Transmembrane helix</keyword>
<organism evidence="13 14">
    <name type="scientific">Brassica napus</name>
    <name type="common">Rape</name>
    <dbReference type="NCBI Taxonomy" id="3708"/>
    <lineage>
        <taxon>Eukaryota</taxon>
        <taxon>Viridiplantae</taxon>
        <taxon>Streptophyta</taxon>
        <taxon>Embryophyta</taxon>
        <taxon>Tracheophyta</taxon>
        <taxon>Spermatophyta</taxon>
        <taxon>Magnoliopsida</taxon>
        <taxon>eudicotyledons</taxon>
        <taxon>Gunneridae</taxon>
        <taxon>Pentapetalae</taxon>
        <taxon>rosids</taxon>
        <taxon>malvids</taxon>
        <taxon>Brassicales</taxon>
        <taxon>Brassicaceae</taxon>
        <taxon>Brassiceae</taxon>
        <taxon>Brassica</taxon>
    </lineage>
</organism>
<gene>
    <name evidence="13" type="ORF">HID58_015933</name>
</gene>
<dbReference type="SMART" id="SM00369">
    <property type="entry name" value="LRR_TYP"/>
    <property type="match status" value="28"/>
</dbReference>
<comment type="similarity">
    <text evidence="2">Belongs to the RLP family.</text>
</comment>
<keyword evidence="3" id="KW-1003">Cell membrane</keyword>
<evidence type="ECO:0000256" key="1">
    <source>
        <dbReference type="ARBA" id="ARBA00004251"/>
    </source>
</evidence>
<dbReference type="SMART" id="SM00365">
    <property type="entry name" value="LRR_SD22"/>
    <property type="match status" value="19"/>
</dbReference>
<evidence type="ECO:0000313" key="14">
    <source>
        <dbReference type="Proteomes" id="UP000824890"/>
    </source>
</evidence>
<evidence type="ECO:0000256" key="4">
    <source>
        <dbReference type="ARBA" id="ARBA00022614"/>
    </source>
</evidence>